<sequence length="184" mass="18825">MVAALCSSGQLSDLTGHSALHSLSYHGATNSLAFVQGSGVLNIYSMELLERDAASMQARAGVTALCRSHSASSDSTAGCRAELRWSQLQWMRCRQLLVWDLRKRSSNSALASLSSLGGSASPQQHPLLATTDLNSPIAAAAASLQPGCWADGQSQAAPQAAGGGGSQGSGADPVRSLAVDASVE</sequence>
<comment type="caution">
    <text evidence="2">The sequence shown here is derived from an EMBL/GenBank/DDBJ whole genome shotgun (WGS) entry which is preliminary data.</text>
</comment>
<accession>A0A699ZMI4</accession>
<reference evidence="2 3" key="1">
    <citation type="submission" date="2020-02" db="EMBL/GenBank/DDBJ databases">
        <title>Draft genome sequence of Haematococcus lacustris strain NIES-144.</title>
        <authorList>
            <person name="Morimoto D."/>
            <person name="Nakagawa S."/>
            <person name="Yoshida T."/>
            <person name="Sawayama S."/>
        </authorList>
    </citation>
    <scope>NUCLEOTIDE SEQUENCE [LARGE SCALE GENOMIC DNA]</scope>
    <source>
        <strain evidence="2 3">NIES-144</strain>
    </source>
</reference>
<evidence type="ECO:0000313" key="3">
    <source>
        <dbReference type="Proteomes" id="UP000485058"/>
    </source>
</evidence>
<feature type="compositionally biased region" description="Low complexity" evidence="1">
    <location>
        <begin position="150"/>
        <end position="160"/>
    </location>
</feature>
<keyword evidence="3" id="KW-1185">Reference proteome</keyword>
<dbReference type="EMBL" id="BLLF01002428">
    <property type="protein sequence ID" value="GFH24047.1"/>
    <property type="molecule type" value="Genomic_DNA"/>
</dbReference>
<evidence type="ECO:0000313" key="2">
    <source>
        <dbReference type="EMBL" id="GFH24047.1"/>
    </source>
</evidence>
<evidence type="ECO:0000256" key="1">
    <source>
        <dbReference type="SAM" id="MobiDB-lite"/>
    </source>
</evidence>
<proteinExistence type="predicted"/>
<feature type="region of interest" description="Disordered" evidence="1">
    <location>
        <begin position="150"/>
        <end position="184"/>
    </location>
</feature>
<organism evidence="2 3">
    <name type="scientific">Haematococcus lacustris</name>
    <name type="common">Green alga</name>
    <name type="synonym">Haematococcus pluvialis</name>
    <dbReference type="NCBI Taxonomy" id="44745"/>
    <lineage>
        <taxon>Eukaryota</taxon>
        <taxon>Viridiplantae</taxon>
        <taxon>Chlorophyta</taxon>
        <taxon>core chlorophytes</taxon>
        <taxon>Chlorophyceae</taxon>
        <taxon>CS clade</taxon>
        <taxon>Chlamydomonadales</taxon>
        <taxon>Haematococcaceae</taxon>
        <taxon>Haematococcus</taxon>
    </lineage>
</organism>
<name>A0A699ZMI4_HAELA</name>
<gene>
    <name evidence="2" type="ORF">HaLaN_21763</name>
</gene>
<protein>
    <submittedName>
        <fullName evidence="2">Uncharacterized protein</fullName>
    </submittedName>
</protein>
<dbReference type="Proteomes" id="UP000485058">
    <property type="component" value="Unassembled WGS sequence"/>
</dbReference>
<dbReference type="AlphaFoldDB" id="A0A699ZMI4"/>